<dbReference type="KEGG" id="tbg:TbgDal_VIII8350"/>
<protein>
    <submittedName>
        <fullName evidence="2">Uncharacterized protein</fullName>
    </submittedName>
</protein>
<proteinExistence type="predicted"/>
<dbReference type="Proteomes" id="UP000002316">
    <property type="component" value="Chromosome 8"/>
</dbReference>
<dbReference type="RefSeq" id="XP_011776167.1">
    <property type="nucleotide sequence ID" value="XM_011777865.1"/>
</dbReference>
<name>C9ZWV2_TRYB9</name>
<keyword evidence="1" id="KW-1133">Transmembrane helix</keyword>
<organism evidence="2 3">
    <name type="scientific">Trypanosoma brucei gambiense (strain MHOM/CI/86/DAL972)</name>
    <dbReference type="NCBI Taxonomy" id="679716"/>
    <lineage>
        <taxon>Eukaryota</taxon>
        <taxon>Discoba</taxon>
        <taxon>Euglenozoa</taxon>
        <taxon>Kinetoplastea</taxon>
        <taxon>Metakinetoplastina</taxon>
        <taxon>Trypanosomatida</taxon>
        <taxon>Trypanosomatidae</taxon>
        <taxon>Trypanosoma</taxon>
    </lineage>
</organism>
<keyword evidence="1" id="KW-0812">Transmembrane</keyword>
<dbReference type="GeneID" id="23864079"/>
<reference evidence="3" key="1">
    <citation type="journal article" date="2010" name="PLoS Negl. Trop. Dis.">
        <title>The genome sequence of Trypanosoma brucei gambiense, causative agent of chronic human african trypanosomiasis.</title>
        <authorList>
            <person name="Jackson A.P."/>
            <person name="Sanders M."/>
            <person name="Berry A."/>
            <person name="McQuillan J."/>
            <person name="Aslett M.A."/>
            <person name="Quail M.A."/>
            <person name="Chukualim B."/>
            <person name="Capewell P."/>
            <person name="MacLeod A."/>
            <person name="Melville S.E."/>
            <person name="Gibson W."/>
            <person name="Barry J.D."/>
            <person name="Berriman M."/>
            <person name="Hertz-Fowler C."/>
        </authorList>
    </citation>
    <scope>NUCLEOTIDE SEQUENCE [LARGE SCALE GENOMIC DNA]</scope>
    <source>
        <strain evidence="3">MHOM/CI/86/DAL972</strain>
    </source>
</reference>
<keyword evidence="1" id="KW-0472">Membrane</keyword>
<accession>C9ZWV2</accession>
<dbReference type="AlphaFoldDB" id="C9ZWV2"/>
<evidence type="ECO:0000313" key="2">
    <source>
        <dbReference type="EMBL" id="CBH13891.1"/>
    </source>
</evidence>
<dbReference type="EMBL" id="FN554971">
    <property type="protein sequence ID" value="CBH13891.1"/>
    <property type="molecule type" value="Genomic_DNA"/>
</dbReference>
<evidence type="ECO:0000313" key="3">
    <source>
        <dbReference type="Proteomes" id="UP000002316"/>
    </source>
</evidence>
<sequence length="110" mass="13348">MSGVRLFYFFFFLPFSSSRYIYSKQTKKERKEKEKRDKKIIKAAEITTIIIIIIVTYKKKHKVMKRHINNEIHLHICTFIYLINGEKNNGKQKECNLNNLQSTEMFFFFK</sequence>
<evidence type="ECO:0000256" key="1">
    <source>
        <dbReference type="SAM" id="Phobius"/>
    </source>
</evidence>
<feature type="transmembrane region" description="Helical" evidence="1">
    <location>
        <begin position="39"/>
        <end position="57"/>
    </location>
</feature>
<gene>
    <name evidence="2" type="ORF">TbgDal_VIII8350</name>
</gene>